<feature type="modified residue" description="4-aspartylphosphate" evidence="1">
    <location>
        <position position="61"/>
    </location>
</feature>
<feature type="domain" description="Response regulatory" evidence="2">
    <location>
        <begin position="8"/>
        <end position="135"/>
    </location>
</feature>
<dbReference type="InterPro" id="IPR001789">
    <property type="entry name" value="Sig_transdc_resp-reg_receiver"/>
</dbReference>
<dbReference type="RefSeq" id="WP_341582510.1">
    <property type="nucleotide sequence ID" value="NZ_CP101118.1"/>
</dbReference>
<dbReference type="Gene3D" id="3.40.50.2300">
    <property type="match status" value="1"/>
</dbReference>
<evidence type="ECO:0000256" key="1">
    <source>
        <dbReference type="PROSITE-ProRule" id="PRU00169"/>
    </source>
</evidence>
<reference evidence="3 4" key="1">
    <citation type="submission" date="2022-07" db="EMBL/GenBank/DDBJ databases">
        <title>A copper resistant bacterium isolated from sediment samples of deep sea hydrothermal areas.</title>
        <authorList>
            <person name="Zeng X."/>
        </authorList>
    </citation>
    <scope>NUCLEOTIDE SEQUENCE [LARGE SCALE GENOMIC DNA]</scope>
    <source>
        <strain evidence="4">CuT 6</strain>
    </source>
</reference>
<dbReference type="SUPFAM" id="SSF52172">
    <property type="entry name" value="CheY-like"/>
    <property type="match status" value="1"/>
</dbReference>
<dbReference type="PROSITE" id="PS50110">
    <property type="entry name" value="RESPONSE_REGULATORY"/>
    <property type="match status" value="1"/>
</dbReference>
<accession>A0ABZ2W634</accession>
<name>A0ABZ2W634_9GAMM</name>
<protein>
    <submittedName>
        <fullName evidence="3">Response regulator</fullName>
    </submittedName>
</protein>
<dbReference type="EMBL" id="CP101118">
    <property type="protein sequence ID" value="WZF90211.1"/>
    <property type="molecule type" value="Genomic_DNA"/>
</dbReference>
<keyword evidence="4" id="KW-1185">Reference proteome</keyword>
<proteinExistence type="predicted"/>
<dbReference type="Proteomes" id="UP001475781">
    <property type="component" value="Chromosome"/>
</dbReference>
<dbReference type="CDD" id="cd00156">
    <property type="entry name" value="REC"/>
    <property type="match status" value="1"/>
</dbReference>
<sequence length="384" mass="44230">MMTMPNWRVLSVDDDADMHKDLERILSSRMNGQDFEFTSVTSFDEGLSLIGSHRFDLIFLDVHEDRHDPDPSENFEKEDQRGEELLDSLKSIRFVPVIFYTGFPSKVKHLESHVVKVVDKGAPPAEVRTAVSAILETGLPLLTRHIEEQSRAYIWDCLEEPLKNLPVDNISKDIALLAARNLANNLSQTSVKSLLGSDLDHITPLEMYLYPHRGDTCNPADIFKKKKDGTLWMVLTPACDFEQDNAENVLLARIYALPEHHLYKDWQAEAKTFKELPAAQKGRKSEARVSAAKNRVKNLVNNRYKARYRFLPGTFFLPDCVVDFQDLVHLPNSDSEKYEVVCSLDNPYREEYMQLFSNYYGRIGTPDYKKEYVWEKVEQSFVTD</sequence>
<evidence type="ECO:0000259" key="2">
    <source>
        <dbReference type="PROSITE" id="PS50110"/>
    </source>
</evidence>
<keyword evidence="1" id="KW-0597">Phosphoprotein</keyword>
<evidence type="ECO:0000313" key="3">
    <source>
        <dbReference type="EMBL" id="WZF90211.1"/>
    </source>
</evidence>
<organism evidence="3 4">
    <name type="scientific">Marinobacter metalliresistant</name>
    <dbReference type="NCBI Taxonomy" id="2961995"/>
    <lineage>
        <taxon>Bacteria</taxon>
        <taxon>Pseudomonadati</taxon>
        <taxon>Pseudomonadota</taxon>
        <taxon>Gammaproteobacteria</taxon>
        <taxon>Pseudomonadales</taxon>
        <taxon>Marinobacteraceae</taxon>
        <taxon>Marinobacter</taxon>
    </lineage>
</organism>
<dbReference type="InterPro" id="IPR011006">
    <property type="entry name" value="CheY-like_superfamily"/>
</dbReference>
<gene>
    <name evidence="3" type="ORF">NLK58_08485</name>
</gene>
<evidence type="ECO:0000313" key="4">
    <source>
        <dbReference type="Proteomes" id="UP001475781"/>
    </source>
</evidence>